<evidence type="ECO:0008006" key="5">
    <source>
        <dbReference type="Google" id="ProtNLM"/>
    </source>
</evidence>
<organism evidence="2 4">
    <name type="scientific">Araneus ventricosus</name>
    <name type="common">Orbweaver spider</name>
    <name type="synonym">Epeira ventricosa</name>
    <dbReference type="NCBI Taxonomy" id="182803"/>
    <lineage>
        <taxon>Eukaryota</taxon>
        <taxon>Metazoa</taxon>
        <taxon>Ecdysozoa</taxon>
        <taxon>Arthropoda</taxon>
        <taxon>Chelicerata</taxon>
        <taxon>Arachnida</taxon>
        <taxon>Araneae</taxon>
        <taxon>Araneomorphae</taxon>
        <taxon>Entelegynae</taxon>
        <taxon>Araneoidea</taxon>
        <taxon>Araneidae</taxon>
        <taxon>Araneus</taxon>
    </lineage>
</organism>
<sequence length="152" mass="18108">MFNTIDRPASCEMRAFIKFLYARNVRSCEIYCQRSETYGQNAMSEGMVRTWVRMFKEGRENVHDVEHRGRPSLITEELVGHLDEKVRSNSRFTIFDLSMNFQNISRSLLHEIVIKQFLYKKSCSRWVPKTLTNIQKRKRMGTVFAALYDRRK</sequence>
<dbReference type="EMBL" id="BGPR01019023">
    <property type="protein sequence ID" value="GBN80751.1"/>
    <property type="molecule type" value="Genomic_DNA"/>
</dbReference>
<dbReference type="GO" id="GO:0005634">
    <property type="term" value="C:nucleus"/>
    <property type="evidence" value="ECO:0007669"/>
    <property type="project" value="UniProtKB-SubCell"/>
</dbReference>
<dbReference type="InterPro" id="IPR052709">
    <property type="entry name" value="Transposase-MT_Hybrid"/>
</dbReference>
<dbReference type="EMBL" id="BGPR01019024">
    <property type="protein sequence ID" value="GBN80753.1"/>
    <property type="molecule type" value="Genomic_DNA"/>
</dbReference>
<comment type="caution">
    <text evidence="2">The sequence shown here is derived from an EMBL/GenBank/DDBJ whole genome shotgun (WGS) entry which is preliminary data.</text>
</comment>
<dbReference type="InterPro" id="IPR009057">
    <property type="entry name" value="Homeodomain-like_sf"/>
</dbReference>
<reference evidence="2 4" key="1">
    <citation type="journal article" date="2019" name="Sci. Rep.">
        <title>Orb-weaving spider Araneus ventricosus genome elucidates the spidroin gene catalogue.</title>
        <authorList>
            <person name="Kono N."/>
            <person name="Nakamura H."/>
            <person name="Ohtoshi R."/>
            <person name="Moran D.A.P."/>
            <person name="Shinohara A."/>
            <person name="Yoshida Y."/>
            <person name="Fujiwara M."/>
            <person name="Mori M."/>
            <person name="Tomita M."/>
            <person name="Arakawa K."/>
        </authorList>
    </citation>
    <scope>NUCLEOTIDE SEQUENCE [LARGE SCALE GENOMIC DNA]</scope>
</reference>
<dbReference type="OrthoDB" id="8191996at2759"/>
<dbReference type="Proteomes" id="UP000499080">
    <property type="component" value="Unassembled WGS sequence"/>
</dbReference>
<accession>A0A4Y2RYE9</accession>
<name>A0A4Y2RYE9_ARAVE</name>
<evidence type="ECO:0000313" key="4">
    <source>
        <dbReference type="Proteomes" id="UP000499080"/>
    </source>
</evidence>
<evidence type="ECO:0000256" key="1">
    <source>
        <dbReference type="ARBA" id="ARBA00004123"/>
    </source>
</evidence>
<dbReference type="PANTHER" id="PTHR46060:SF1">
    <property type="entry name" value="MARINER MOS1 TRANSPOSASE-LIKE PROTEIN"/>
    <property type="match status" value="1"/>
</dbReference>
<comment type="subcellular location">
    <subcellularLocation>
        <location evidence="1">Nucleus</location>
    </subcellularLocation>
</comment>
<evidence type="ECO:0000313" key="2">
    <source>
        <dbReference type="EMBL" id="GBN80751.1"/>
    </source>
</evidence>
<dbReference type="AlphaFoldDB" id="A0A4Y2RYE9"/>
<dbReference type="SUPFAM" id="SSF46689">
    <property type="entry name" value="Homeodomain-like"/>
    <property type="match status" value="1"/>
</dbReference>
<evidence type="ECO:0000313" key="3">
    <source>
        <dbReference type="EMBL" id="GBN80753.1"/>
    </source>
</evidence>
<protein>
    <recommendedName>
        <fullName evidence="5">Mos1 transposase HTH domain-containing protein</fullName>
    </recommendedName>
</protein>
<dbReference type="PANTHER" id="PTHR46060">
    <property type="entry name" value="MARINER MOS1 TRANSPOSASE-LIKE PROTEIN"/>
    <property type="match status" value="1"/>
</dbReference>
<gene>
    <name evidence="3" type="ORF">AVEN_143146_1</name>
    <name evidence="2" type="ORF">AVEN_275170_1</name>
</gene>
<proteinExistence type="predicted"/>
<keyword evidence="4" id="KW-1185">Reference proteome</keyword>